<reference evidence="6 7" key="1">
    <citation type="submission" date="2010-08" db="EMBL/GenBank/DDBJ databases">
        <title>The draft genome of Desulfovibrio fructosovorans JJ.</title>
        <authorList>
            <consortium name="US DOE Joint Genome Institute (JGI-PGF)"/>
            <person name="Lucas S."/>
            <person name="Copeland A."/>
            <person name="Lapidus A."/>
            <person name="Cheng J.-F."/>
            <person name="Bruce D."/>
            <person name="Goodwin L."/>
            <person name="Pitluck S."/>
            <person name="Land M.L."/>
            <person name="Hauser L."/>
            <person name="Chang Y.-J."/>
            <person name="Jeffries C."/>
            <person name="Wall J.D."/>
            <person name="Stahl D.A."/>
            <person name="Arkin A.P."/>
            <person name="Dehal P."/>
            <person name="Stolyar S.M."/>
            <person name="Hazen T.C."/>
            <person name="Woyke T.J."/>
        </authorList>
    </citation>
    <scope>NUCLEOTIDE SEQUENCE [LARGE SCALE GENOMIC DNA]</scope>
    <source>
        <strain evidence="6 7">JJ</strain>
    </source>
</reference>
<keyword evidence="7" id="KW-1185">Reference proteome</keyword>
<dbReference type="Gene3D" id="3.40.50.2300">
    <property type="match status" value="1"/>
</dbReference>
<dbReference type="eggNOG" id="COG0784">
    <property type="taxonomic scope" value="Bacteria"/>
</dbReference>
<dbReference type="GO" id="GO:0000160">
    <property type="term" value="P:phosphorelay signal transduction system"/>
    <property type="evidence" value="ECO:0007669"/>
    <property type="project" value="UniProtKB-KW"/>
</dbReference>
<organism evidence="6 7">
    <name type="scientific">Solidesulfovibrio fructosivorans JJ]</name>
    <dbReference type="NCBI Taxonomy" id="596151"/>
    <lineage>
        <taxon>Bacteria</taxon>
        <taxon>Pseudomonadati</taxon>
        <taxon>Thermodesulfobacteriota</taxon>
        <taxon>Desulfovibrionia</taxon>
        <taxon>Desulfovibrionales</taxon>
        <taxon>Desulfovibrionaceae</taxon>
        <taxon>Solidesulfovibrio</taxon>
    </lineage>
</organism>
<feature type="modified residue" description="4-aspartylphosphate" evidence="3">
    <location>
        <position position="78"/>
    </location>
</feature>
<dbReference type="PANTHER" id="PTHR45339:SF1">
    <property type="entry name" value="HYBRID SIGNAL TRANSDUCTION HISTIDINE KINASE J"/>
    <property type="match status" value="1"/>
</dbReference>
<comment type="caution">
    <text evidence="6">The sequence shown here is derived from an EMBL/GenBank/DDBJ whole genome shotgun (WGS) entry which is preliminary data.</text>
</comment>
<dbReference type="AlphaFoldDB" id="E1JU57"/>
<evidence type="ECO:0000313" key="7">
    <source>
        <dbReference type="Proteomes" id="UP000006250"/>
    </source>
</evidence>
<accession>E1JU57</accession>
<feature type="region of interest" description="Disordered" evidence="4">
    <location>
        <begin position="1"/>
        <end position="21"/>
    </location>
</feature>
<name>E1JU57_SOLFR</name>
<dbReference type="OrthoDB" id="9816343at2"/>
<dbReference type="SMART" id="SM00448">
    <property type="entry name" value="REC"/>
    <property type="match status" value="1"/>
</dbReference>
<dbReference type="EMBL" id="AECZ01000006">
    <property type="protein sequence ID" value="EFL51987.1"/>
    <property type="molecule type" value="Genomic_DNA"/>
</dbReference>
<dbReference type="InterPro" id="IPR001789">
    <property type="entry name" value="Sig_transdc_resp-reg_receiver"/>
</dbReference>
<keyword evidence="1 3" id="KW-0597">Phosphoprotein</keyword>
<sequence>MRVEDAPNTPSDAKTAPTGTTWPTGGPWKVLVVDDSSVNRQIVRLYLEEAPIVLEEAQNGREALERFVAGAYDCVIMDNIMPVMDGLEATRRIRAYEVVHGLPPTPIVGISGKAQTADETACLDAGYTLYLRKPVRKAMLLAALTGLFAQGASS</sequence>
<keyword evidence="2" id="KW-0902">Two-component regulatory system</keyword>
<gene>
    <name evidence="6" type="ORF">DesfrDRAFT_1156</name>
</gene>
<evidence type="ECO:0000256" key="3">
    <source>
        <dbReference type="PROSITE-ProRule" id="PRU00169"/>
    </source>
</evidence>
<dbReference type="GO" id="GO:0071474">
    <property type="term" value="P:cellular hyperosmotic response"/>
    <property type="evidence" value="ECO:0007669"/>
    <property type="project" value="TreeGrafter"/>
</dbReference>
<evidence type="ECO:0000259" key="5">
    <source>
        <dbReference type="PROSITE" id="PS50110"/>
    </source>
</evidence>
<proteinExistence type="predicted"/>
<dbReference type="Proteomes" id="UP000006250">
    <property type="component" value="Unassembled WGS sequence"/>
</dbReference>
<dbReference type="Pfam" id="PF00072">
    <property type="entry name" value="Response_reg"/>
    <property type="match status" value="1"/>
</dbReference>
<dbReference type="InterPro" id="IPR011006">
    <property type="entry name" value="CheY-like_superfamily"/>
</dbReference>
<dbReference type="CDD" id="cd17546">
    <property type="entry name" value="REC_hyHK_CKI1_RcsC-like"/>
    <property type="match status" value="1"/>
</dbReference>
<dbReference type="PROSITE" id="PS50110">
    <property type="entry name" value="RESPONSE_REGULATORY"/>
    <property type="match status" value="1"/>
</dbReference>
<feature type="domain" description="Response regulatory" evidence="5">
    <location>
        <begin position="29"/>
        <end position="148"/>
    </location>
</feature>
<evidence type="ECO:0000256" key="1">
    <source>
        <dbReference type="ARBA" id="ARBA00022553"/>
    </source>
</evidence>
<protein>
    <submittedName>
        <fullName evidence="6">Response regulator receiver protein</fullName>
    </submittedName>
</protein>
<evidence type="ECO:0000256" key="4">
    <source>
        <dbReference type="SAM" id="MobiDB-lite"/>
    </source>
</evidence>
<dbReference type="RefSeq" id="WP_005991983.1">
    <property type="nucleotide sequence ID" value="NZ_AECZ01000006.1"/>
</dbReference>
<dbReference type="GO" id="GO:0004673">
    <property type="term" value="F:protein histidine kinase activity"/>
    <property type="evidence" value="ECO:0007669"/>
    <property type="project" value="TreeGrafter"/>
</dbReference>
<dbReference type="STRING" id="596151.DesfrDRAFT_1156"/>
<dbReference type="PANTHER" id="PTHR45339">
    <property type="entry name" value="HYBRID SIGNAL TRANSDUCTION HISTIDINE KINASE J"/>
    <property type="match status" value="1"/>
</dbReference>
<evidence type="ECO:0000256" key="2">
    <source>
        <dbReference type="ARBA" id="ARBA00023012"/>
    </source>
</evidence>
<evidence type="ECO:0000313" key="6">
    <source>
        <dbReference type="EMBL" id="EFL51987.1"/>
    </source>
</evidence>
<dbReference type="SUPFAM" id="SSF52172">
    <property type="entry name" value="CheY-like"/>
    <property type="match status" value="1"/>
</dbReference>